<accession>A0A0K4CLW9</accession>
<dbReference type="EMBL" id="BFXY01000064">
    <property type="protein sequence ID" value="GDH41016.1"/>
    <property type="molecule type" value="Genomic_DNA"/>
</dbReference>
<feature type="transmembrane region" description="Helical" evidence="1">
    <location>
        <begin position="6"/>
        <end position="22"/>
    </location>
</feature>
<evidence type="ECO:0000313" key="4">
    <source>
        <dbReference type="EMBL" id="GDH41016.1"/>
    </source>
</evidence>
<dbReference type="Proteomes" id="UP001179946">
    <property type="component" value="Chromosome"/>
</dbReference>
<proteinExistence type="predicted"/>
<evidence type="ECO:0000313" key="11">
    <source>
        <dbReference type="Proteomes" id="UP000303027"/>
    </source>
</evidence>
<dbReference type="Proteomes" id="UP000234238">
    <property type="component" value="Chromosome"/>
</dbReference>
<dbReference type="EMBL" id="CP024141">
    <property type="protein sequence ID" value="AUK01350.1"/>
    <property type="molecule type" value="Genomic_DNA"/>
</dbReference>
<evidence type="ECO:0000313" key="10">
    <source>
        <dbReference type="Proteomes" id="UP000254219"/>
    </source>
</evidence>
<reference evidence="2 9" key="1">
    <citation type="submission" date="2017-10" db="EMBL/GenBank/DDBJ databases">
        <title>mcr-1 positive E.coli isolates in China.</title>
        <authorList>
            <person name="Li B."/>
            <person name="Wang X."/>
        </authorList>
    </citation>
    <scope>NUCLEOTIDE SEQUENCE [LARGE SCALE GENOMIC DNA]</scope>
    <source>
        <strain evidence="2 9">14EC029</strain>
    </source>
</reference>
<evidence type="ECO:0000313" key="2">
    <source>
        <dbReference type="EMBL" id="AUK01350.1"/>
    </source>
</evidence>
<evidence type="ECO:0000313" key="13">
    <source>
        <dbReference type="Proteomes" id="UP000543252"/>
    </source>
</evidence>
<dbReference type="Proteomes" id="UP000594864">
    <property type="component" value="Chromosome"/>
</dbReference>
<dbReference type="Proteomes" id="UP000254219">
    <property type="component" value="Unassembled WGS sequence"/>
</dbReference>
<keyword evidence="1" id="KW-0812">Transmembrane</keyword>
<dbReference type="EMBL" id="AASFMQ010000001">
    <property type="protein sequence ID" value="EFB3613358.1"/>
    <property type="molecule type" value="Genomic_DNA"/>
</dbReference>
<dbReference type="EMBL" id="CP065611">
    <property type="protein sequence ID" value="QPR05053.1"/>
    <property type="molecule type" value="Genomic_DNA"/>
</dbReference>
<reference evidence="3 13" key="4">
    <citation type="submission" date="2019-07" db="EMBL/GenBank/DDBJ databases">
        <authorList>
            <consortium name="GenomeTrakr network: Whole genome sequencing for foodborne pathogen traceback"/>
        </authorList>
    </citation>
    <scope>NUCLEOTIDE SEQUENCE [LARGE SCALE GENOMIC DNA]</scope>
    <source>
        <strain evidence="3 13">PSU-1859</strain>
    </source>
</reference>
<reference evidence="5 12" key="5">
    <citation type="submission" date="2019-12" db="EMBL/GenBank/DDBJ databases">
        <title>Enteriobacteria Tanzani isolates_10434.</title>
        <authorList>
            <person name="Subbiah M."/>
            <person name="Call D."/>
        </authorList>
    </citation>
    <scope>NUCLEOTIDE SEQUENCE [LARGE SCALE GENOMIC DNA]</scope>
    <source>
        <strain evidence="5 12">10434wD1</strain>
    </source>
</reference>
<organism evidence="5 12">
    <name type="scientific">Escherichia coli</name>
    <dbReference type="NCBI Taxonomy" id="562"/>
    <lineage>
        <taxon>Bacteria</taxon>
        <taxon>Pseudomonadati</taxon>
        <taxon>Pseudomonadota</taxon>
        <taxon>Gammaproteobacteria</taxon>
        <taxon>Enterobacterales</taxon>
        <taxon>Enterobacteriaceae</taxon>
        <taxon>Escherichia</taxon>
    </lineage>
</organism>
<evidence type="ECO:0000313" key="7">
    <source>
        <dbReference type="EMBL" id="STE75658.1"/>
    </source>
</evidence>
<dbReference type="Proteomes" id="UP000543252">
    <property type="component" value="Unassembled WGS sequence"/>
</dbReference>
<evidence type="ECO:0000313" key="14">
    <source>
        <dbReference type="Proteomes" id="UP000594864"/>
    </source>
</evidence>
<reference evidence="6 14" key="6">
    <citation type="submission" date="2020-12" db="EMBL/GenBank/DDBJ databases">
        <title>FDA dAtabase for Regulatory Grade micrObial Sequences (FDA-ARGOS): Supporting development and validation of Infectious Disease Dx tests.</title>
        <authorList>
            <person name="Sproer C."/>
            <person name="Gronow S."/>
            <person name="Severitt S."/>
            <person name="Schroder I."/>
            <person name="Tallon L."/>
            <person name="Sadzewicz L."/>
            <person name="Zhao X."/>
            <person name="Boylan J."/>
            <person name="Ott S."/>
            <person name="Bowen H."/>
            <person name="Vavikolanu K."/>
            <person name="Mehta A."/>
            <person name="Aluvathingal J."/>
            <person name="Nadendla S."/>
            <person name="Lowell S."/>
            <person name="Myers T."/>
            <person name="Yan Y."/>
            <person name="Sichtig H."/>
        </authorList>
    </citation>
    <scope>NUCLEOTIDE SEQUENCE [LARGE SCALE GENOMIC DNA]</scope>
    <source>
        <strain evidence="6 14">FDAARGOS_945</strain>
    </source>
</reference>
<evidence type="ECO:0000313" key="3">
    <source>
        <dbReference type="EMBL" id="EFB3613358.1"/>
    </source>
</evidence>
<evidence type="ECO:0000313" key="6">
    <source>
        <dbReference type="EMBL" id="QPR05053.1"/>
    </source>
</evidence>
<dbReference type="EMBL" id="WUIY01000029">
    <property type="protein sequence ID" value="MXI74362.1"/>
    <property type="molecule type" value="Genomic_DNA"/>
</dbReference>
<evidence type="ECO:0000313" key="8">
    <source>
        <dbReference type="EMBL" id="WHH99844.1"/>
    </source>
</evidence>
<dbReference type="Proteomes" id="UP000303027">
    <property type="component" value="Unassembled WGS sequence"/>
</dbReference>
<keyword evidence="1" id="KW-1133">Transmembrane helix</keyword>
<reference evidence="7 10" key="3">
    <citation type="submission" date="2018-06" db="EMBL/GenBank/DDBJ databases">
        <authorList>
            <consortium name="Pathogen Informatics"/>
            <person name="Doyle S."/>
        </authorList>
    </citation>
    <scope>NUCLEOTIDE SEQUENCE [LARGE SCALE GENOMIC DNA]</scope>
    <source>
        <strain evidence="7 10">NCTC11181</strain>
    </source>
</reference>
<name>A0A0K4CLW9_ECOLX</name>
<dbReference type="RefSeq" id="WP_021515509.1">
    <property type="nucleotide sequence ID" value="NZ_AP027619.1"/>
</dbReference>
<dbReference type="EMBL" id="UFYN01000008">
    <property type="protein sequence ID" value="STE75658.1"/>
    <property type="molecule type" value="Genomic_DNA"/>
</dbReference>
<evidence type="ECO:0000313" key="12">
    <source>
        <dbReference type="Proteomes" id="UP000436141"/>
    </source>
</evidence>
<evidence type="ECO:0000256" key="1">
    <source>
        <dbReference type="SAM" id="Phobius"/>
    </source>
</evidence>
<protein>
    <submittedName>
        <fullName evidence="5">Uncharacterized protein</fullName>
    </submittedName>
</protein>
<evidence type="ECO:0000313" key="9">
    <source>
        <dbReference type="Proteomes" id="UP000234238"/>
    </source>
</evidence>
<evidence type="ECO:0000313" key="5">
    <source>
        <dbReference type="EMBL" id="MXI74362.1"/>
    </source>
</evidence>
<keyword evidence="1" id="KW-0472">Membrane</keyword>
<gene>
    <name evidence="4" type="ORF">BvCmsKKP061_02109</name>
    <name evidence="2" type="ORF">CR538_13555</name>
    <name evidence="3" type="ORF">FPS11_00140</name>
    <name evidence="5" type="ORF">GRW05_08750</name>
    <name evidence="6" type="ORF">I6H02_00650</name>
    <name evidence="7" type="ORF">NCTC11181_04925</name>
    <name evidence="8" type="ORF">QDW62_13695</name>
</gene>
<reference evidence="8" key="7">
    <citation type="journal article" date="2023" name="Front. Microbiol.">
        <title>Virotyping and genetic antimicrobial susceptibility testing of porcine ETEC/STEC strains and associated plasmid types.</title>
        <authorList>
            <person name="Vereecke N."/>
            <person name="Van Hoorde S."/>
            <person name="Sperling D."/>
            <person name="Theuns S."/>
            <person name="Devriendt B."/>
            <person name="Cox E."/>
        </authorList>
    </citation>
    <scope>NUCLEOTIDE SEQUENCE</scope>
    <source>
        <strain evidence="8">ETEC4085</strain>
    </source>
</reference>
<dbReference type="AlphaFoldDB" id="A0A0K4CLW9"/>
<dbReference type="Proteomes" id="UP000436141">
    <property type="component" value="Unassembled WGS sequence"/>
</dbReference>
<dbReference type="EMBL" id="CP122634">
    <property type="protein sequence ID" value="WHH99844.1"/>
    <property type="molecule type" value="Genomic_DNA"/>
</dbReference>
<sequence length="92" mass="10527">MTEIIYGGIGVIALICGGLWRLHRNQLATENRLSKLESSDALLNQKFETMQNNHTQIAERVYQMEQTLHGIEKKVVAMDAKFDQVLDILKQK</sequence>
<reference evidence="4 11" key="2">
    <citation type="submission" date="2018-04" db="EMBL/GenBank/DDBJ databases">
        <title>Large scale genomics of bovine and human commensal E. coli to reveal the emerging process of EHEC.</title>
        <authorList>
            <person name="Arimizu Y."/>
            <person name="Ogura Y."/>
        </authorList>
    </citation>
    <scope>NUCLEOTIDE SEQUENCE [LARGE SCALE GENOMIC DNA]</scope>
    <source>
        <strain evidence="4 11">KK-P061</strain>
    </source>
</reference>